<dbReference type="SUPFAM" id="SSF53474">
    <property type="entry name" value="alpha/beta-Hydrolases"/>
    <property type="match status" value="1"/>
</dbReference>
<dbReference type="InterPro" id="IPR050266">
    <property type="entry name" value="AB_hydrolase_sf"/>
</dbReference>
<dbReference type="GO" id="GO:0016787">
    <property type="term" value="F:hydrolase activity"/>
    <property type="evidence" value="ECO:0007669"/>
    <property type="project" value="UniProtKB-KW"/>
</dbReference>
<dbReference type="InterPro" id="IPR029058">
    <property type="entry name" value="AB_hydrolase_fold"/>
</dbReference>
<protein>
    <submittedName>
        <fullName evidence="2">Alpha/beta hydrolase</fullName>
    </submittedName>
</protein>
<keyword evidence="2" id="KW-0378">Hydrolase</keyword>
<name>A0AB39MQ66_9ACTN</name>
<dbReference type="Gene3D" id="3.40.50.1820">
    <property type="entry name" value="alpha/beta hydrolase"/>
    <property type="match status" value="1"/>
</dbReference>
<reference evidence="2" key="1">
    <citation type="submission" date="2024-07" db="EMBL/GenBank/DDBJ databases">
        <authorList>
            <person name="Yu S.T."/>
        </authorList>
    </citation>
    <scope>NUCLEOTIDE SEQUENCE</scope>
    <source>
        <strain evidence="2">R11</strain>
    </source>
</reference>
<evidence type="ECO:0000259" key="1">
    <source>
        <dbReference type="Pfam" id="PF00561"/>
    </source>
</evidence>
<gene>
    <name evidence="2" type="ORF">AB5J55_00685</name>
</gene>
<dbReference type="RefSeq" id="WP_369268740.1">
    <property type="nucleotide sequence ID" value="NZ_CP163432.1"/>
</dbReference>
<organism evidence="2">
    <name type="scientific">Streptomyces sp. R11</name>
    <dbReference type="NCBI Taxonomy" id="3238625"/>
    <lineage>
        <taxon>Bacteria</taxon>
        <taxon>Bacillati</taxon>
        <taxon>Actinomycetota</taxon>
        <taxon>Actinomycetes</taxon>
        <taxon>Kitasatosporales</taxon>
        <taxon>Streptomycetaceae</taxon>
        <taxon>Streptomyces</taxon>
    </lineage>
</organism>
<dbReference type="PANTHER" id="PTHR43798:SF33">
    <property type="entry name" value="HYDROLASE, PUTATIVE (AFU_ORTHOLOGUE AFUA_2G14860)-RELATED"/>
    <property type="match status" value="1"/>
</dbReference>
<dbReference type="InterPro" id="IPR000073">
    <property type="entry name" value="AB_hydrolase_1"/>
</dbReference>
<evidence type="ECO:0000313" key="2">
    <source>
        <dbReference type="EMBL" id="XDQ08282.1"/>
    </source>
</evidence>
<proteinExistence type="predicted"/>
<dbReference type="GO" id="GO:0016020">
    <property type="term" value="C:membrane"/>
    <property type="evidence" value="ECO:0007669"/>
    <property type="project" value="TreeGrafter"/>
</dbReference>
<sequence length="400" mass="44033">MEKLTPVDHKVKHKSTIPANFGTEIELFVREYQATGSGGTPKPVLMLHGRSVPALPGCDLVIPADGSPPQPDNSLSWAQALAGKGYNVYIMDLQGSGLSPRPEMHDPCNANPAQRSLLKTYPGTDDCDPTANYPFQLGNSQSEWDELGTVVKFIRKRCANEKVAFIGWSAASFVMGPYALRAPGDVASMFLLAPMFPPNGRWSTNIADPFAPPPGTPLPTKPESKPPAVFGFPMNLTSKAGLQAGISDKELADHVWQAIMDCDSIGQKWGGSPPGPPEGVMRWRNSYWWGWNESTVPHESTLGSTVPVCIVYGDQDRTANTPEELGPVLHFSVPKLYKAIPKDEKLMFRVAGWDHNPVWERKAAKTLQHMSWKWLKDKKVYDVESGSWFMDSDGVLTQME</sequence>
<dbReference type="Pfam" id="PF00561">
    <property type="entry name" value="Abhydrolase_1"/>
    <property type="match status" value="1"/>
</dbReference>
<dbReference type="EMBL" id="CP163432">
    <property type="protein sequence ID" value="XDQ08282.1"/>
    <property type="molecule type" value="Genomic_DNA"/>
</dbReference>
<dbReference type="PANTHER" id="PTHR43798">
    <property type="entry name" value="MONOACYLGLYCEROL LIPASE"/>
    <property type="match status" value="1"/>
</dbReference>
<dbReference type="AlphaFoldDB" id="A0AB39MQ66"/>
<accession>A0AB39MQ66</accession>
<feature type="domain" description="AB hydrolase-1" evidence="1">
    <location>
        <begin position="73"/>
        <end position="199"/>
    </location>
</feature>